<organism evidence="5 6">
    <name type="scientific">Desulfonema ishimotonii</name>
    <dbReference type="NCBI Taxonomy" id="45657"/>
    <lineage>
        <taxon>Bacteria</taxon>
        <taxon>Pseudomonadati</taxon>
        <taxon>Thermodesulfobacteriota</taxon>
        <taxon>Desulfobacteria</taxon>
        <taxon>Desulfobacterales</taxon>
        <taxon>Desulfococcaceae</taxon>
        <taxon>Desulfonema</taxon>
    </lineage>
</organism>
<evidence type="ECO:0000259" key="4">
    <source>
        <dbReference type="SMART" id="SM00563"/>
    </source>
</evidence>
<comment type="caution">
    <text evidence="5">The sequence shown here is derived from an EMBL/GenBank/DDBJ whole genome shotgun (WGS) entry which is preliminary data.</text>
</comment>
<gene>
    <name evidence="5" type="ORF">DENIS_4730</name>
</gene>
<comment type="pathway">
    <text evidence="1">Lipid metabolism.</text>
</comment>
<dbReference type="Proteomes" id="UP000288096">
    <property type="component" value="Unassembled WGS sequence"/>
</dbReference>
<dbReference type="PANTHER" id="PTHR10434:SF9">
    <property type="entry name" value="PHOSPHOLIPID_GLYCEROL ACYLTRANSFERASE DOMAIN-CONTAINING PROTEIN"/>
    <property type="match status" value="1"/>
</dbReference>
<dbReference type="GO" id="GO:0003841">
    <property type="term" value="F:1-acylglycerol-3-phosphate O-acyltransferase activity"/>
    <property type="evidence" value="ECO:0007669"/>
    <property type="project" value="TreeGrafter"/>
</dbReference>
<dbReference type="SUPFAM" id="SSF69593">
    <property type="entry name" value="Glycerol-3-phosphate (1)-acyltransferase"/>
    <property type="match status" value="1"/>
</dbReference>
<keyword evidence="2 5" id="KW-0808">Transferase</keyword>
<keyword evidence="3 5" id="KW-0012">Acyltransferase</keyword>
<protein>
    <submittedName>
        <fullName evidence="5">Glycerol acyltransferase</fullName>
    </submittedName>
</protein>
<evidence type="ECO:0000256" key="1">
    <source>
        <dbReference type="ARBA" id="ARBA00005189"/>
    </source>
</evidence>
<dbReference type="EMBL" id="BEXT01000001">
    <property type="protein sequence ID" value="GBC63732.1"/>
    <property type="molecule type" value="Genomic_DNA"/>
</dbReference>
<dbReference type="OrthoDB" id="9796839at2"/>
<reference evidence="6" key="2">
    <citation type="submission" date="2019-01" db="EMBL/GenBank/DDBJ databases">
        <title>Genome sequence of Desulfonema ishimotonii strain Tokyo 01.</title>
        <authorList>
            <person name="Fukui M."/>
        </authorList>
    </citation>
    <scope>NUCLEOTIDE SEQUENCE [LARGE SCALE GENOMIC DNA]</scope>
    <source>
        <strain evidence="6">Tokyo 01</strain>
    </source>
</reference>
<evidence type="ECO:0000313" key="5">
    <source>
        <dbReference type="EMBL" id="GBC63732.1"/>
    </source>
</evidence>
<dbReference type="GO" id="GO:0006654">
    <property type="term" value="P:phosphatidic acid biosynthetic process"/>
    <property type="evidence" value="ECO:0007669"/>
    <property type="project" value="TreeGrafter"/>
</dbReference>
<dbReference type="PANTHER" id="PTHR10434">
    <property type="entry name" value="1-ACYL-SN-GLYCEROL-3-PHOSPHATE ACYLTRANSFERASE"/>
    <property type="match status" value="1"/>
</dbReference>
<accession>A0A401G3B2</accession>
<evidence type="ECO:0000256" key="3">
    <source>
        <dbReference type="ARBA" id="ARBA00023315"/>
    </source>
</evidence>
<dbReference type="InterPro" id="IPR002123">
    <property type="entry name" value="Plipid/glycerol_acylTrfase"/>
</dbReference>
<dbReference type="AlphaFoldDB" id="A0A401G3B2"/>
<evidence type="ECO:0000256" key="2">
    <source>
        <dbReference type="ARBA" id="ARBA00022679"/>
    </source>
</evidence>
<dbReference type="CDD" id="cd07988">
    <property type="entry name" value="LPLAT_ABO13168-like"/>
    <property type="match status" value="1"/>
</dbReference>
<keyword evidence="6" id="KW-1185">Reference proteome</keyword>
<sequence>MHYTIFDTPIIRTLTRWLALFWLKMLGWRAEGEVPDVPKYVIIAAPHTSNWDFVYTLLVSFALRLNVRVMLKKEMFRWPLGYMFRWLSAIPVDRDKSNNVVDYMVSTFHARDTLALVISPAGTRKKVMYWKSGFYHIANGAKVPIVLGYIDYRRKLGGIGPAIMPSGNIDKDMTVIRAFYADIGAKYPEKAIDKPKKAVLS</sequence>
<proteinExistence type="predicted"/>
<name>A0A401G3B2_9BACT</name>
<dbReference type="Pfam" id="PF01553">
    <property type="entry name" value="Acyltransferase"/>
    <property type="match status" value="1"/>
</dbReference>
<feature type="domain" description="Phospholipid/glycerol acyltransferase" evidence="4">
    <location>
        <begin position="41"/>
        <end position="153"/>
    </location>
</feature>
<evidence type="ECO:0000313" key="6">
    <source>
        <dbReference type="Proteomes" id="UP000288096"/>
    </source>
</evidence>
<reference evidence="6" key="1">
    <citation type="submission" date="2017-11" db="EMBL/GenBank/DDBJ databases">
        <authorList>
            <person name="Watanabe M."/>
            <person name="Kojima H."/>
        </authorList>
    </citation>
    <scope>NUCLEOTIDE SEQUENCE [LARGE SCALE GENOMIC DNA]</scope>
    <source>
        <strain evidence="6">Tokyo 01</strain>
    </source>
</reference>
<dbReference type="SMART" id="SM00563">
    <property type="entry name" value="PlsC"/>
    <property type="match status" value="1"/>
</dbReference>
<dbReference type="RefSeq" id="WP_124330772.1">
    <property type="nucleotide sequence ID" value="NZ_BEXT01000001.1"/>
</dbReference>